<organism evidence="1 2">
    <name type="scientific">Actinopolymorpha rutila</name>
    <dbReference type="NCBI Taxonomy" id="446787"/>
    <lineage>
        <taxon>Bacteria</taxon>
        <taxon>Bacillati</taxon>
        <taxon>Actinomycetota</taxon>
        <taxon>Actinomycetes</taxon>
        <taxon>Propionibacteriales</taxon>
        <taxon>Actinopolymorphaceae</taxon>
        <taxon>Actinopolymorpha</taxon>
    </lineage>
</organism>
<evidence type="ECO:0008006" key="3">
    <source>
        <dbReference type="Google" id="ProtNLM"/>
    </source>
</evidence>
<accession>A0A852ZMY6</accession>
<evidence type="ECO:0000313" key="1">
    <source>
        <dbReference type="EMBL" id="NYH92912.1"/>
    </source>
</evidence>
<dbReference type="Proteomes" id="UP000579605">
    <property type="component" value="Unassembled WGS sequence"/>
</dbReference>
<evidence type="ECO:0000313" key="2">
    <source>
        <dbReference type="Proteomes" id="UP000579605"/>
    </source>
</evidence>
<sequence>MDEPAVIFEGCRPWTEPGASAYEPDLLDGKVLHFHDMDLLRIEVEPELRRLTLWFRWDSDWLPTEFRDTPVARLDVHGARVVAWDEEPVEDVPAGVGREVRALDFQPPNLVHCESYNIGFTAEVRRVVLAVLPSDATSTMT</sequence>
<proteinExistence type="predicted"/>
<dbReference type="AlphaFoldDB" id="A0A852ZMY6"/>
<dbReference type="EMBL" id="JACBZH010000001">
    <property type="protein sequence ID" value="NYH92912.1"/>
    <property type="molecule type" value="Genomic_DNA"/>
</dbReference>
<gene>
    <name evidence="1" type="ORF">F4554_005550</name>
</gene>
<reference evidence="1 2" key="1">
    <citation type="submission" date="2020-07" db="EMBL/GenBank/DDBJ databases">
        <title>Sequencing the genomes of 1000 actinobacteria strains.</title>
        <authorList>
            <person name="Klenk H.-P."/>
        </authorList>
    </citation>
    <scope>NUCLEOTIDE SEQUENCE [LARGE SCALE GENOMIC DNA]</scope>
    <source>
        <strain evidence="1 2">DSM 18448</strain>
    </source>
</reference>
<keyword evidence="2" id="KW-1185">Reference proteome</keyword>
<name>A0A852ZMY6_9ACTN</name>
<protein>
    <recommendedName>
        <fullName evidence="3">Immunity protein 50</fullName>
    </recommendedName>
</protein>
<comment type="caution">
    <text evidence="1">The sequence shown here is derived from an EMBL/GenBank/DDBJ whole genome shotgun (WGS) entry which is preliminary data.</text>
</comment>